<reference evidence="4" key="1">
    <citation type="submission" date="2022-06" db="EMBL/GenBank/DDBJ databases">
        <title>Genomic Encyclopedia of Archaeal and Bacterial Type Strains, Phase II (KMG-II): from individual species to whole genera.</title>
        <authorList>
            <person name="Goeker M."/>
        </authorList>
    </citation>
    <scope>NUCLEOTIDE SEQUENCE</scope>
    <source>
        <strain evidence="4">DSM 43935</strain>
    </source>
</reference>
<comment type="caution">
    <text evidence="4">The sequence shown here is derived from an EMBL/GenBank/DDBJ whole genome shotgun (WGS) entry which is preliminary data.</text>
</comment>
<organism evidence="4 5">
    <name type="scientific">Goodfellowiella coeruleoviolacea</name>
    <dbReference type="NCBI Taxonomy" id="334858"/>
    <lineage>
        <taxon>Bacteria</taxon>
        <taxon>Bacillati</taxon>
        <taxon>Actinomycetota</taxon>
        <taxon>Actinomycetes</taxon>
        <taxon>Pseudonocardiales</taxon>
        <taxon>Pseudonocardiaceae</taxon>
        <taxon>Goodfellowiella</taxon>
    </lineage>
</organism>
<dbReference type="EMBL" id="JAMTCK010000011">
    <property type="protein sequence ID" value="MCP2167695.1"/>
    <property type="molecule type" value="Genomic_DNA"/>
</dbReference>
<evidence type="ECO:0000313" key="4">
    <source>
        <dbReference type="EMBL" id="MCP2167695.1"/>
    </source>
</evidence>
<dbReference type="PANTHER" id="PTHR10314">
    <property type="entry name" value="CYSTATHIONINE BETA-SYNTHASE"/>
    <property type="match status" value="1"/>
</dbReference>
<dbReference type="SUPFAM" id="SSF53686">
    <property type="entry name" value="Tryptophan synthase beta subunit-like PLP-dependent enzymes"/>
    <property type="match status" value="1"/>
</dbReference>
<proteinExistence type="predicted"/>
<feature type="domain" description="Tryptophan synthase beta chain-like PALP" evidence="3">
    <location>
        <begin position="35"/>
        <end position="266"/>
    </location>
</feature>
<evidence type="ECO:0000259" key="3">
    <source>
        <dbReference type="Pfam" id="PF00291"/>
    </source>
</evidence>
<dbReference type="Gene3D" id="3.40.50.1100">
    <property type="match status" value="2"/>
</dbReference>
<dbReference type="Pfam" id="PF00291">
    <property type="entry name" value="PALP"/>
    <property type="match status" value="1"/>
</dbReference>
<keyword evidence="2" id="KW-0663">Pyridoxal phosphate</keyword>
<comment type="cofactor">
    <cofactor evidence="1">
        <name>pyridoxal 5'-phosphate</name>
        <dbReference type="ChEBI" id="CHEBI:597326"/>
    </cofactor>
</comment>
<dbReference type="InterPro" id="IPR036052">
    <property type="entry name" value="TrpB-like_PALP_sf"/>
</dbReference>
<dbReference type="InterPro" id="IPR001926">
    <property type="entry name" value="TrpB-like_PALP"/>
</dbReference>
<protein>
    <submittedName>
        <fullName evidence="4">Cysteine synthase A</fullName>
    </submittedName>
</protein>
<dbReference type="GO" id="GO:1901605">
    <property type="term" value="P:alpha-amino acid metabolic process"/>
    <property type="evidence" value="ECO:0007669"/>
    <property type="project" value="UniProtKB-ARBA"/>
</dbReference>
<evidence type="ECO:0000313" key="5">
    <source>
        <dbReference type="Proteomes" id="UP001206128"/>
    </source>
</evidence>
<name>A0AAE3GGH2_9PSEU</name>
<dbReference type="AlphaFoldDB" id="A0AAE3GGH2"/>
<accession>A0AAE3GGH2</accession>
<evidence type="ECO:0000256" key="1">
    <source>
        <dbReference type="ARBA" id="ARBA00001933"/>
    </source>
</evidence>
<sequence>MNRRAALADAVEAYRLPRLVRLTGNTYAAVFSLMKLLPADHILRAATLRGDVRPDTTIVETTSGTFGLGLAMRTALTGNPLVLVSDPVIDDRLRERLELLGARVDIVRDPSPVGGYQAARLDRVAQVRAEIADTFCPNQYSNPDNPLAYALAAEAVAEAVGQVDCLVGPVGSGGSMCGTANNLRTAFPEMRAIGVDTHLSVLFGQPDGHRRLRGLGNSLMPANLDHRTFDEVHWVGAAEAYQATRELFRRHALFTGPTSGAAYLVGRWFAERNPDATTVIMCPDDGYRYQDTVYHAGWLAENHLLDRGEREPTPVADPTRGTSGWAFLPWQRRSLDEVLRNEPAPVSAELRGGRRTWR</sequence>
<evidence type="ECO:0000256" key="2">
    <source>
        <dbReference type="ARBA" id="ARBA00022898"/>
    </source>
</evidence>
<dbReference type="InterPro" id="IPR050214">
    <property type="entry name" value="Cys_Synth/Cystath_Beta-Synth"/>
</dbReference>
<keyword evidence="5" id="KW-1185">Reference proteome</keyword>
<gene>
    <name evidence="4" type="ORF">LX83_004568</name>
</gene>
<dbReference type="Proteomes" id="UP001206128">
    <property type="component" value="Unassembled WGS sequence"/>
</dbReference>
<dbReference type="RefSeq" id="WP_253774821.1">
    <property type="nucleotide sequence ID" value="NZ_JAMTCK010000011.1"/>
</dbReference>